<feature type="region of interest" description="Disordered" evidence="1">
    <location>
        <begin position="1"/>
        <end position="26"/>
    </location>
</feature>
<evidence type="ECO:0000313" key="3">
    <source>
        <dbReference type="Proteomes" id="UP000075230"/>
    </source>
</evidence>
<name>A0A146FXR5_ASPKA</name>
<dbReference type="EMBL" id="BCWF01000032">
    <property type="protein sequence ID" value="GAT30138.1"/>
    <property type="molecule type" value="Genomic_DNA"/>
</dbReference>
<reference evidence="2 3" key="1">
    <citation type="journal article" date="2016" name="DNA Res.">
        <title>Genome sequence of Aspergillus luchuensis NBRC 4314.</title>
        <authorList>
            <person name="Yamada O."/>
            <person name="Machida M."/>
            <person name="Hosoyama A."/>
            <person name="Goto M."/>
            <person name="Takahashi T."/>
            <person name="Futagami T."/>
            <person name="Yamagata Y."/>
            <person name="Takeuchi M."/>
            <person name="Kobayashi T."/>
            <person name="Koike H."/>
            <person name="Abe K."/>
            <person name="Asai K."/>
            <person name="Arita M."/>
            <person name="Fujita N."/>
            <person name="Fukuda K."/>
            <person name="Higa K."/>
            <person name="Horikawa H."/>
            <person name="Ishikawa T."/>
            <person name="Jinno K."/>
            <person name="Kato Y."/>
            <person name="Kirimura K."/>
            <person name="Mizutani O."/>
            <person name="Nakasone K."/>
            <person name="Sano M."/>
            <person name="Shiraishi Y."/>
            <person name="Tsukahara M."/>
            <person name="Gomi K."/>
        </authorList>
    </citation>
    <scope>NUCLEOTIDE SEQUENCE [LARGE SCALE GENOMIC DNA]</scope>
    <source>
        <strain evidence="2 3">RIB 2604</strain>
    </source>
</reference>
<proteinExistence type="predicted"/>
<evidence type="ECO:0000313" key="2">
    <source>
        <dbReference type="EMBL" id="GAT30138.1"/>
    </source>
</evidence>
<comment type="caution">
    <text evidence="2">The sequence shown here is derived from an EMBL/GenBank/DDBJ whole genome shotgun (WGS) entry which is preliminary data.</text>
</comment>
<gene>
    <name evidence="2" type="ORF">RIB2604_03301100</name>
</gene>
<evidence type="ECO:0000256" key="1">
    <source>
        <dbReference type="SAM" id="MobiDB-lite"/>
    </source>
</evidence>
<sequence>MKVTRKPNRRRIHPETVKGQRKYAPKYAADKPDDMLAVMLSSSWKWELRVSRRPEKGLLERDARTISNGPVIDCDAASPHVGLWRKKEQ</sequence>
<reference evidence="3" key="2">
    <citation type="submission" date="2016-02" db="EMBL/GenBank/DDBJ databases">
        <title>Genome sequencing of Aspergillus luchuensis NBRC 4314.</title>
        <authorList>
            <person name="Yamada O."/>
        </authorList>
    </citation>
    <scope>NUCLEOTIDE SEQUENCE [LARGE SCALE GENOMIC DNA]</scope>
    <source>
        <strain evidence="3">RIB 2604</strain>
    </source>
</reference>
<protein>
    <submittedName>
        <fullName evidence="2">Alpha-L-fucosidase 2</fullName>
    </submittedName>
</protein>
<feature type="compositionally biased region" description="Basic residues" evidence="1">
    <location>
        <begin position="1"/>
        <end position="12"/>
    </location>
</feature>
<dbReference type="AlphaFoldDB" id="A0A146FXR5"/>
<organism evidence="2 3">
    <name type="scientific">Aspergillus kawachii</name>
    <name type="common">White koji mold</name>
    <name type="synonym">Aspergillus awamori var. kawachi</name>
    <dbReference type="NCBI Taxonomy" id="1069201"/>
    <lineage>
        <taxon>Eukaryota</taxon>
        <taxon>Fungi</taxon>
        <taxon>Dikarya</taxon>
        <taxon>Ascomycota</taxon>
        <taxon>Pezizomycotina</taxon>
        <taxon>Eurotiomycetes</taxon>
        <taxon>Eurotiomycetidae</taxon>
        <taxon>Eurotiales</taxon>
        <taxon>Aspergillaceae</taxon>
        <taxon>Aspergillus</taxon>
        <taxon>Aspergillus subgen. Circumdati</taxon>
    </lineage>
</organism>
<dbReference type="Proteomes" id="UP000075230">
    <property type="component" value="Unassembled WGS sequence"/>
</dbReference>
<accession>A0A146FXR5</accession>